<accession>A0A6L2LLM3</accession>
<feature type="transmembrane region" description="Helical" evidence="1">
    <location>
        <begin position="228"/>
        <end position="250"/>
    </location>
</feature>
<gene>
    <name evidence="3" type="ORF">Tci_033350</name>
</gene>
<dbReference type="GO" id="GO:0046856">
    <property type="term" value="P:phosphatidylinositol dephosphorylation"/>
    <property type="evidence" value="ECO:0007669"/>
    <property type="project" value="TreeGrafter"/>
</dbReference>
<proteinExistence type="predicted"/>
<dbReference type="PROSITE" id="PS50275">
    <property type="entry name" value="SAC"/>
    <property type="match status" value="1"/>
</dbReference>
<dbReference type="GO" id="GO:0005783">
    <property type="term" value="C:endoplasmic reticulum"/>
    <property type="evidence" value="ECO:0007669"/>
    <property type="project" value="TreeGrafter"/>
</dbReference>
<evidence type="ECO:0000256" key="1">
    <source>
        <dbReference type="SAM" id="Phobius"/>
    </source>
</evidence>
<dbReference type="PANTHER" id="PTHR45662:SF2">
    <property type="entry name" value="PHOSPHATIDYLINOSITOL-3-PHOSPHATASE SAC1"/>
    <property type="match status" value="1"/>
</dbReference>
<comment type="caution">
    <text evidence="3">The sequence shown here is derived from an EMBL/GenBank/DDBJ whole genome shotgun (WGS) entry which is preliminary data.</text>
</comment>
<name>A0A6L2LLM3_TANCI</name>
<evidence type="ECO:0000259" key="2">
    <source>
        <dbReference type="PROSITE" id="PS50275"/>
    </source>
</evidence>
<dbReference type="InterPro" id="IPR002013">
    <property type="entry name" value="SAC_dom"/>
</dbReference>
<feature type="domain" description="SAC" evidence="2">
    <location>
        <begin position="1"/>
        <end position="157"/>
    </location>
</feature>
<dbReference type="EMBL" id="BKCJ010004493">
    <property type="protein sequence ID" value="GEU61372.1"/>
    <property type="molecule type" value="Genomic_DNA"/>
</dbReference>
<keyword evidence="1" id="KW-0812">Transmembrane</keyword>
<keyword evidence="1" id="KW-1133">Transmembrane helix</keyword>
<dbReference type="PANTHER" id="PTHR45662">
    <property type="entry name" value="PHOSPHATIDYLINOSITIDE PHOSPHATASE SAC1"/>
    <property type="match status" value="1"/>
</dbReference>
<organism evidence="3">
    <name type="scientific">Tanacetum cinerariifolium</name>
    <name type="common">Dalmatian daisy</name>
    <name type="synonym">Chrysanthemum cinerariifolium</name>
    <dbReference type="NCBI Taxonomy" id="118510"/>
    <lineage>
        <taxon>Eukaryota</taxon>
        <taxon>Viridiplantae</taxon>
        <taxon>Streptophyta</taxon>
        <taxon>Embryophyta</taxon>
        <taxon>Tracheophyta</taxon>
        <taxon>Spermatophyta</taxon>
        <taxon>Magnoliopsida</taxon>
        <taxon>eudicotyledons</taxon>
        <taxon>Gunneridae</taxon>
        <taxon>Pentapetalae</taxon>
        <taxon>asterids</taxon>
        <taxon>campanulids</taxon>
        <taxon>Asterales</taxon>
        <taxon>Asteraceae</taxon>
        <taxon>Asteroideae</taxon>
        <taxon>Anthemideae</taxon>
        <taxon>Anthemidinae</taxon>
        <taxon>Tanacetum</taxon>
    </lineage>
</organism>
<sequence length="294" mass="34049">MDNDLQINHLHSRSHYPCPPRRLTERFAASVEKILSDDMRYYHFDFHKICGHVHFERLCILYDQMEDFLIKNRYYLMNDKGEKVETQIGIVRTNCIDCLDRTNVTQSMIGRKMLEIQLQRLGLFDADESISTHSNFDECFKILWADHGDDISIQYSGTPALKGDFVRVGKRTTKGILKDGWNALMRYYLNNFVDGTKQDSIDLVQGNYIVSLSRDLAPNLKKGGLETIAPFPVVLGLILMGFFFSLLSLIRVRNDYWQFPLSIFWATSSIATIKYVKANSRAFCNRPRLHKPTS</sequence>
<protein>
    <submittedName>
        <fullName evidence="3">Phosphoinositide phosphatase SAC6-like</fullName>
    </submittedName>
</protein>
<reference evidence="3" key="1">
    <citation type="journal article" date="2019" name="Sci. Rep.">
        <title>Draft genome of Tanacetum cinerariifolium, the natural source of mosquito coil.</title>
        <authorList>
            <person name="Yamashiro T."/>
            <person name="Shiraishi A."/>
            <person name="Satake H."/>
            <person name="Nakayama K."/>
        </authorList>
    </citation>
    <scope>NUCLEOTIDE SEQUENCE</scope>
</reference>
<evidence type="ECO:0000313" key="3">
    <source>
        <dbReference type="EMBL" id="GEU61372.1"/>
    </source>
</evidence>
<dbReference type="GO" id="GO:0043812">
    <property type="term" value="F:phosphatidylinositol-4-phosphate phosphatase activity"/>
    <property type="evidence" value="ECO:0007669"/>
    <property type="project" value="TreeGrafter"/>
</dbReference>
<keyword evidence="1" id="KW-0472">Membrane</keyword>
<dbReference type="AlphaFoldDB" id="A0A6L2LLM3"/>